<keyword evidence="2" id="KW-1185">Reference proteome</keyword>
<proteinExistence type="predicted"/>
<organism evidence="1 2">
    <name type="scientific">Acidisarcina polymorpha</name>
    <dbReference type="NCBI Taxonomy" id="2211140"/>
    <lineage>
        <taxon>Bacteria</taxon>
        <taxon>Pseudomonadati</taxon>
        <taxon>Acidobacteriota</taxon>
        <taxon>Terriglobia</taxon>
        <taxon>Terriglobales</taxon>
        <taxon>Acidobacteriaceae</taxon>
        <taxon>Acidisarcina</taxon>
    </lineage>
</organism>
<dbReference type="EMBL" id="CP030840">
    <property type="protein sequence ID" value="AXC09414.1"/>
    <property type="molecule type" value="Genomic_DNA"/>
</dbReference>
<dbReference type="RefSeq" id="WP_114205262.1">
    <property type="nucleotide sequence ID" value="NZ_CP030840.1"/>
</dbReference>
<protein>
    <submittedName>
        <fullName evidence="1">Uncharacterized protein</fullName>
    </submittedName>
</protein>
<gene>
    <name evidence="1" type="ORF">ACPOL_0027</name>
</gene>
<evidence type="ECO:0000313" key="1">
    <source>
        <dbReference type="EMBL" id="AXC09414.1"/>
    </source>
</evidence>
<dbReference type="KEGG" id="abas:ACPOL_0027"/>
<name>A0A2Z5FSG5_9BACT</name>
<dbReference type="AlphaFoldDB" id="A0A2Z5FSG5"/>
<dbReference type="Proteomes" id="UP000253606">
    <property type="component" value="Chromosome"/>
</dbReference>
<accession>A0A2Z5FSG5</accession>
<sequence length="68" mass="7522">MNTSYPHHDTRSLQSLSSAVRPICAYCLHLLGSSPGPMSASMRLELEEHHECVEKTTAKRPAVSLPFN</sequence>
<reference evidence="1 2" key="1">
    <citation type="journal article" date="2018" name="Front. Microbiol.">
        <title>Hydrolytic Capabilities as a Key to Environmental Success: Chitinolytic and Cellulolytic Acidobacteria From Acidic Sub-arctic Soils and Boreal Peatlands.</title>
        <authorList>
            <person name="Belova S.E."/>
            <person name="Ravin N.V."/>
            <person name="Pankratov T.A."/>
            <person name="Rakitin A.L."/>
            <person name="Ivanova A.A."/>
            <person name="Beletsky A.V."/>
            <person name="Mardanov A.V."/>
            <person name="Sinninghe Damste J.S."/>
            <person name="Dedysh S.N."/>
        </authorList>
    </citation>
    <scope>NUCLEOTIDE SEQUENCE [LARGE SCALE GENOMIC DNA]</scope>
    <source>
        <strain evidence="1 2">SBC82</strain>
    </source>
</reference>
<evidence type="ECO:0000313" key="2">
    <source>
        <dbReference type="Proteomes" id="UP000253606"/>
    </source>
</evidence>